<dbReference type="PANTHER" id="PTHR42852:SF17">
    <property type="entry name" value="THIOREDOXIN-LIKE PROTEIN HI_1115"/>
    <property type="match status" value="1"/>
</dbReference>
<dbReference type="InterPro" id="IPR036249">
    <property type="entry name" value="Thioredoxin-like_sf"/>
</dbReference>
<accession>A0A5D0GGZ9</accession>
<protein>
    <submittedName>
        <fullName evidence="3">TlpA family protein disulfide reductase</fullName>
    </submittedName>
</protein>
<organism evidence="3 4">
    <name type="scientific">Formosa maritima</name>
    <dbReference type="NCBI Taxonomy" id="2592046"/>
    <lineage>
        <taxon>Bacteria</taxon>
        <taxon>Pseudomonadati</taxon>
        <taxon>Bacteroidota</taxon>
        <taxon>Flavobacteriia</taxon>
        <taxon>Flavobacteriales</taxon>
        <taxon>Flavobacteriaceae</taxon>
        <taxon>Formosa</taxon>
    </lineage>
</organism>
<dbReference type="Proteomes" id="UP000324550">
    <property type="component" value="Unassembled WGS sequence"/>
</dbReference>
<dbReference type="Gene3D" id="3.40.30.10">
    <property type="entry name" value="Glutaredoxin"/>
    <property type="match status" value="1"/>
</dbReference>
<dbReference type="GO" id="GO:0016491">
    <property type="term" value="F:oxidoreductase activity"/>
    <property type="evidence" value="ECO:0007669"/>
    <property type="project" value="InterPro"/>
</dbReference>
<dbReference type="InterPro" id="IPR050553">
    <property type="entry name" value="Thioredoxin_ResA/DsbE_sf"/>
</dbReference>
<keyword evidence="4" id="KW-1185">Reference proteome</keyword>
<reference evidence="3 4" key="1">
    <citation type="submission" date="2019-08" db="EMBL/GenBank/DDBJ databases">
        <title>Formosa sediminis sp. nov., isolated from marine sediment.</title>
        <authorList>
            <person name="Cao W.R."/>
        </authorList>
    </citation>
    <scope>NUCLEOTIDE SEQUENCE [LARGE SCALE GENOMIC DNA]</scope>
    <source>
        <strain evidence="3 4">1494</strain>
    </source>
</reference>
<dbReference type="PANTHER" id="PTHR42852">
    <property type="entry name" value="THIOL:DISULFIDE INTERCHANGE PROTEIN DSBE"/>
    <property type="match status" value="1"/>
</dbReference>
<dbReference type="PROSITE" id="PS51352">
    <property type="entry name" value="THIOREDOXIN_2"/>
    <property type="match status" value="1"/>
</dbReference>
<evidence type="ECO:0000313" key="3">
    <source>
        <dbReference type="EMBL" id="TYA58258.1"/>
    </source>
</evidence>
<dbReference type="PROSITE" id="PS00194">
    <property type="entry name" value="THIOREDOXIN_1"/>
    <property type="match status" value="1"/>
</dbReference>
<comment type="caution">
    <text evidence="3">The sequence shown here is derived from an EMBL/GenBank/DDBJ whole genome shotgun (WGS) entry which is preliminary data.</text>
</comment>
<evidence type="ECO:0000259" key="2">
    <source>
        <dbReference type="PROSITE" id="PS51352"/>
    </source>
</evidence>
<dbReference type="OrthoDB" id="9815205at2"/>
<evidence type="ECO:0000313" key="4">
    <source>
        <dbReference type="Proteomes" id="UP000324550"/>
    </source>
</evidence>
<dbReference type="SUPFAM" id="SSF52833">
    <property type="entry name" value="Thioredoxin-like"/>
    <property type="match status" value="1"/>
</dbReference>
<dbReference type="CDD" id="cd02966">
    <property type="entry name" value="TlpA_like_family"/>
    <property type="match status" value="1"/>
</dbReference>
<dbReference type="InterPro" id="IPR013766">
    <property type="entry name" value="Thioredoxin_domain"/>
</dbReference>
<dbReference type="AlphaFoldDB" id="A0A5D0GGZ9"/>
<keyword evidence="1" id="KW-0676">Redox-active center</keyword>
<gene>
    <name evidence="3" type="ORF">FVF61_03525</name>
</gene>
<sequence length="177" mass="20988">MKYRFCICLSLILLFNCNQTVKNDRSLTLIEKNDTQEKIELNIVDFNSFEPYLKRQDNQVYIINFWATWCAPCVKELPAFEKINSEFSNKNIKVILVSLDFPKQYESKLIPFIKENKLQSEIIVLNDTDSNTWIPKVSEEWSGAIPSTLIYSNTERKFYEKSFNYNELKIEVQQFLK</sequence>
<dbReference type="InterPro" id="IPR000866">
    <property type="entry name" value="AhpC/TSA"/>
</dbReference>
<dbReference type="GO" id="GO:0016209">
    <property type="term" value="F:antioxidant activity"/>
    <property type="evidence" value="ECO:0007669"/>
    <property type="project" value="InterPro"/>
</dbReference>
<dbReference type="Pfam" id="PF00578">
    <property type="entry name" value="AhpC-TSA"/>
    <property type="match status" value="1"/>
</dbReference>
<proteinExistence type="predicted"/>
<evidence type="ECO:0000256" key="1">
    <source>
        <dbReference type="ARBA" id="ARBA00023284"/>
    </source>
</evidence>
<dbReference type="InterPro" id="IPR017937">
    <property type="entry name" value="Thioredoxin_CS"/>
</dbReference>
<name>A0A5D0GGZ9_9FLAO</name>
<feature type="domain" description="Thioredoxin" evidence="2">
    <location>
        <begin position="30"/>
        <end position="177"/>
    </location>
</feature>
<dbReference type="EMBL" id="VSFC01000019">
    <property type="protein sequence ID" value="TYA58258.1"/>
    <property type="molecule type" value="Genomic_DNA"/>
</dbReference>